<dbReference type="Pfam" id="PF07885">
    <property type="entry name" value="Ion_trans_2"/>
    <property type="match status" value="1"/>
</dbReference>
<keyword evidence="2" id="KW-0472">Membrane</keyword>
<dbReference type="Gene3D" id="3.40.50.720">
    <property type="entry name" value="NAD(P)-binding Rossmann-like Domain"/>
    <property type="match status" value="1"/>
</dbReference>
<dbReference type="InterPro" id="IPR036291">
    <property type="entry name" value="NAD(P)-bd_dom_sf"/>
</dbReference>
<evidence type="ECO:0000313" key="5">
    <source>
        <dbReference type="Proteomes" id="UP001206821"/>
    </source>
</evidence>
<keyword evidence="5" id="KW-1185">Reference proteome</keyword>
<dbReference type="InterPro" id="IPR013099">
    <property type="entry name" value="K_chnl_dom"/>
</dbReference>
<evidence type="ECO:0000256" key="1">
    <source>
        <dbReference type="ARBA" id="ARBA00004651"/>
    </source>
</evidence>
<keyword evidence="4" id="KW-0407">Ion channel</keyword>
<dbReference type="Gene3D" id="1.10.287.70">
    <property type="match status" value="1"/>
</dbReference>
<comment type="caution">
    <text evidence="4">The sequence shown here is derived from an EMBL/GenBank/DDBJ whole genome shotgun (WGS) entry which is preliminary data.</text>
</comment>
<feature type="domain" description="RCK N-terminal" evidence="3">
    <location>
        <begin position="114"/>
        <end position="243"/>
    </location>
</feature>
<dbReference type="RefSeq" id="WP_034817590.1">
    <property type="nucleotide sequence ID" value="NZ_JANIEK010000028.1"/>
</dbReference>
<accession>A0ABT2L147</accession>
<keyword evidence="2" id="KW-0812">Transmembrane</keyword>
<sequence length="344" mass="38268">MHIFFRVWRGLSKLSFLNIVLASLVIILTGTLVGHWVEPETFPSLFDSFWWTMTTLTTVGYGDFFPSSVAGRWLGIFLFLFGIGIIGALIGKLVEVGATFQRLKREGKLMYRGEDHYVYIGWSPKTKKAIDEVLGYEPNADIVLIDQLKEEPYDHDRVHYVHGDASDETVLLQANILRARRVAIFADARIAESLLADGKSLLIASAVEALSQAQGVDLHTVVEVCEERNISKFKHVRIDDFILANDSVSLLMAKATLQPGTTSIFRQLLSKQSGGNIQALAPRPEWTTIRAAAEALLGQGVTLMAVNDRLDYATVLDTKLEASDTLYVVCHDDTWERLNKQGGV</sequence>
<dbReference type="SUPFAM" id="SSF51735">
    <property type="entry name" value="NAD(P)-binding Rossmann-fold domains"/>
    <property type="match status" value="1"/>
</dbReference>
<evidence type="ECO:0000313" key="4">
    <source>
        <dbReference type="EMBL" id="MCT4795555.1"/>
    </source>
</evidence>
<reference evidence="4 5" key="1">
    <citation type="submission" date="2022-07" db="EMBL/GenBank/DDBJ databases">
        <title>Genomic and pangenome structural analysis of the polyextremophile Exiguobacterium.</title>
        <authorList>
            <person name="Shen L."/>
        </authorList>
    </citation>
    <scope>NUCLEOTIDE SEQUENCE [LARGE SCALE GENOMIC DNA]</scope>
    <source>
        <strain evidence="4 5">12_1</strain>
    </source>
</reference>
<dbReference type="SUPFAM" id="SSF81324">
    <property type="entry name" value="Voltage-gated potassium channels"/>
    <property type="match status" value="1"/>
</dbReference>
<keyword evidence="4" id="KW-0813">Transport</keyword>
<dbReference type="Pfam" id="PF02254">
    <property type="entry name" value="TrkA_N"/>
    <property type="match status" value="1"/>
</dbReference>
<gene>
    <name evidence="4" type="ORF">NQG31_08355</name>
</gene>
<proteinExistence type="predicted"/>
<feature type="transmembrane region" description="Helical" evidence="2">
    <location>
        <begin position="16"/>
        <end position="37"/>
    </location>
</feature>
<dbReference type="InterPro" id="IPR003148">
    <property type="entry name" value="RCK_N"/>
</dbReference>
<evidence type="ECO:0000259" key="3">
    <source>
        <dbReference type="PROSITE" id="PS51201"/>
    </source>
</evidence>
<dbReference type="PROSITE" id="PS51201">
    <property type="entry name" value="RCK_N"/>
    <property type="match status" value="1"/>
</dbReference>
<organism evidence="4 5">
    <name type="scientific">Exiguobacterium alkaliphilum</name>
    <dbReference type="NCBI Taxonomy" id="1428684"/>
    <lineage>
        <taxon>Bacteria</taxon>
        <taxon>Bacillati</taxon>
        <taxon>Bacillota</taxon>
        <taxon>Bacilli</taxon>
        <taxon>Bacillales</taxon>
        <taxon>Bacillales Family XII. Incertae Sedis</taxon>
        <taxon>Exiguobacterium</taxon>
    </lineage>
</organism>
<dbReference type="EMBL" id="JANIEK010000028">
    <property type="protein sequence ID" value="MCT4795555.1"/>
    <property type="molecule type" value="Genomic_DNA"/>
</dbReference>
<feature type="transmembrane region" description="Helical" evidence="2">
    <location>
        <begin position="73"/>
        <end position="94"/>
    </location>
</feature>
<comment type="subcellular location">
    <subcellularLocation>
        <location evidence="1">Cell membrane</location>
        <topology evidence="1">Multi-pass membrane protein</topology>
    </subcellularLocation>
</comment>
<dbReference type="GO" id="GO:0034220">
    <property type="term" value="P:monoatomic ion transmembrane transport"/>
    <property type="evidence" value="ECO:0007669"/>
    <property type="project" value="UniProtKB-KW"/>
</dbReference>
<dbReference type="PANTHER" id="PTHR43833:SF9">
    <property type="entry name" value="POTASSIUM CHANNEL PROTEIN YUGO-RELATED"/>
    <property type="match status" value="1"/>
</dbReference>
<keyword evidence="2" id="KW-1133">Transmembrane helix</keyword>
<protein>
    <submittedName>
        <fullName evidence="4">Potassium channel family protein</fullName>
    </submittedName>
</protein>
<keyword evidence="4" id="KW-0406">Ion transport</keyword>
<evidence type="ECO:0000256" key="2">
    <source>
        <dbReference type="SAM" id="Phobius"/>
    </source>
</evidence>
<dbReference type="Proteomes" id="UP001206821">
    <property type="component" value="Unassembled WGS sequence"/>
</dbReference>
<dbReference type="InterPro" id="IPR050721">
    <property type="entry name" value="Trk_Ktr_HKT_K-transport"/>
</dbReference>
<name>A0ABT2L147_9BACL</name>
<dbReference type="PANTHER" id="PTHR43833">
    <property type="entry name" value="POTASSIUM CHANNEL PROTEIN 2-RELATED-RELATED"/>
    <property type="match status" value="1"/>
</dbReference>